<evidence type="ECO:0000313" key="6">
    <source>
        <dbReference type="EMBL" id="KXJ88331.1"/>
    </source>
</evidence>
<keyword evidence="4" id="KW-0560">Oxidoreductase</keyword>
<sequence length="388" mass="41825">MTSQTVVILGAGFTGLPLAHKLLTYTAPYTKLKIILVSPSSKFYWNLAATRGIIPGAVPDDKLFIPIKDNLTRYPPENWEFVLGKATSLNPDTNTVDVLLNSGVQQTIPYDQLVIATGSRMNGGGLPLKLIGTSEETILALHALQERIATAKSIVVAGAGPTGVETAGELAAHFGSKKEITLVNANEHVLAGSNVLPSLAHTVEQDLRKLGVKVLARTKVVKTDSTAKDGSTSTILSLSNGSTLKADVYLPLFGVRVNTEFVPSQLLDELGNVKLDRTMRVEGTENVWGIGDIGNLEPKQVTNTDAQIIYLADALDRALGGKRMGSVKEYEPIKKTMVFLSLGPKYGTGQIGAWKLWGWMVNYVKGRNIFVDTALDYVGGRKLRHASM</sequence>
<reference evidence="7" key="1">
    <citation type="submission" date="2016-02" db="EMBL/GenBank/DDBJ databases">
        <title>Draft genome sequence of Microdochium bolleyi, a fungal endophyte of beachgrass.</title>
        <authorList>
            <consortium name="DOE Joint Genome Institute"/>
            <person name="David A.S."/>
            <person name="May G."/>
            <person name="Haridas S."/>
            <person name="Lim J."/>
            <person name="Wang M."/>
            <person name="Labutti K."/>
            <person name="Lipzen A."/>
            <person name="Barry K."/>
            <person name="Grigoriev I.V."/>
        </authorList>
    </citation>
    <scope>NUCLEOTIDE SEQUENCE [LARGE SCALE GENOMIC DNA]</scope>
    <source>
        <strain evidence="7">J235TASD1</strain>
    </source>
</reference>
<accession>A0A136ITX5</accession>
<dbReference type="OrthoDB" id="202203at2759"/>
<dbReference type="AlphaFoldDB" id="A0A136ITX5"/>
<dbReference type="STRING" id="196109.A0A136ITX5"/>
<feature type="domain" description="FAD/NAD(P)-binding" evidence="5">
    <location>
        <begin position="5"/>
        <end position="303"/>
    </location>
</feature>
<gene>
    <name evidence="6" type="ORF">Micbo1qcDRAFT_207583</name>
</gene>
<dbReference type="Proteomes" id="UP000070501">
    <property type="component" value="Unassembled WGS sequence"/>
</dbReference>
<comment type="similarity">
    <text evidence="1">Belongs to the FAD-dependent oxidoreductase family.</text>
</comment>
<dbReference type="InterPro" id="IPR036188">
    <property type="entry name" value="FAD/NAD-bd_sf"/>
</dbReference>
<name>A0A136ITX5_9PEZI</name>
<dbReference type="InterPro" id="IPR023753">
    <property type="entry name" value="FAD/NAD-binding_dom"/>
</dbReference>
<proteinExistence type="inferred from homology"/>
<dbReference type="Pfam" id="PF07992">
    <property type="entry name" value="Pyr_redox_2"/>
    <property type="match status" value="1"/>
</dbReference>
<evidence type="ECO:0000259" key="5">
    <source>
        <dbReference type="Pfam" id="PF07992"/>
    </source>
</evidence>
<dbReference type="SUPFAM" id="SSF51905">
    <property type="entry name" value="FAD/NAD(P)-binding domain"/>
    <property type="match status" value="2"/>
</dbReference>
<protein>
    <recommendedName>
        <fullName evidence="5">FAD/NAD(P)-binding domain-containing protein</fullName>
    </recommendedName>
</protein>
<dbReference type="PANTHER" id="PTHR43735">
    <property type="entry name" value="APOPTOSIS-INDUCING FACTOR 1"/>
    <property type="match status" value="1"/>
</dbReference>
<keyword evidence="2" id="KW-0285">Flavoprotein</keyword>
<evidence type="ECO:0000256" key="3">
    <source>
        <dbReference type="ARBA" id="ARBA00022827"/>
    </source>
</evidence>
<keyword evidence="7" id="KW-1185">Reference proteome</keyword>
<dbReference type="GO" id="GO:0050660">
    <property type="term" value="F:flavin adenine dinucleotide binding"/>
    <property type="evidence" value="ECO:0007669"/>
    <property type="project" value="TreeGrafter"/>
</dbReference>
<dbReference type="InParanoid" id="A0A136ITX5"/>
<evidence type="ECO:0000256" key="2">
    <source>
        <dbReference type="ARBA" id="ARBA00022630"/>
    </source>
</evidence>
<dbReference type="GO" id="GO:0005737">
    <property type="term" value="C:cytoplasm"/>
    <property type="evidence" value="ECO:0007669"/>
    <property type="project" value="TreeGrafter"/>
</dbReference>
<dbReference type="EMBL" id="KQ964259">
    <property type="protein sequence ID" value="KXJ88331.1"/>
    <property type="molecule type" value="Genomic_DNA"/>
</dbReference>
<evidence type="ECO:0000256" key="1">
    <source>
        <dbReference type="ARBA" id="ARBA00006442"/>
    </source>
</evidence>
<evidence type="ECO:0000256" key="4">
    <source>
        <dbReference type="ARBA" id="ARBA00023002"/>
    </source>
</evidence>
<dbReference type="PRINTS" id="PR00368">
    <property type="entry name" value="FADPNR"/>
</dbReference>
<dbReference type="GO" id="GO:0004174">
    <property type="term" value="F:electron-transferring-flavoprotein dehydrogenase activity"/>
    <property type="evidence" value="ECO:0007669"/>
    <property type="project" value="TreeGrafter"/>
</dbReference>
<dbReference type="Gene3D" id="3.50.50.100">
    <property type="match status" value="1"/>
</dbReference>
<organism evidence="6 7">
    <name type="scientific">Microdochium bolleyi</name>
    <dbReference type="NCBI Taxonomy" id="196109"/>
    <lineage>
        <taxon>Eukaryota</taxon>
        <taxon>Fungi</taxon>
        <taxon>Dikarya</taxon>
        <taxon>Ascomycota</taxon>
        <taxon>Pezizomycotina</taxon>
        <taxon>Sordariomycetes</taxon>
        <taxon>Xylariomycetidae</taxon>
        <taxon>Xylariales</taxon>
        <taxon>Microdochiaceae</taxon>
        <taxon>Microdochium</taxon>
    </lineage>
</organism>
<dbReference type="PANTHER" id="PTHR43735:SF3">
    <property type="entry name" value="FERROPTOSIS SUPPRESSOR PROTEIN 1"/>
    <property type="match status" value="1"/>
</dbReference>
<evidence type="ECO:0000313" key="7">
    <source>
        <dbReference type="Proteomes" id="UP000070501"/>
    </source>
</evidence>
<keyword evidence="3" id="KW-0274">FAD</keyword>